<reference evidence="3 4" key="1">
    <citation type="journal article" date="2023" name="Insect Mol. Biol.">
        <title>Genome sequencing provides insights into the evolution of gene families encoding plant cell wall-degrading enzymes in longhorned beetles.</title>
        <authorList>
            <person name="Shin N.R."/>
            <person name="Okamura Y."/>
            <person name="Kirsch R."/>
            <person name="Pauchet Y."/>
        </authorList>
    </citation>
    <scope>NUCLEOTIDE SEQUENCE [LARGE SCALE GENOMIC DNA]</scope>
    <source>
        <strain evidence="3">EAD_L_NR</strain>
    </source>
</reference>
<keyword evidence="4" id="KW-1185">Reference proteome</keyword>
<dbReference type="GO" id="GO:0003824">
    <property type="term" value="F:catalytic activity"/>
    <property type="evidence" value="ECO:0007669"/>
    <property type="project" value="InterPro"/>
</dbReference>
<dbReference type="InterPro" id="IPR005135">
    <property type="entry name" value="Endo/exonuclease/phosphatase"/>
</dbReference>
<feature type="domain" description="Endonuclease/exonuclease/phosphatase" evidence="2">
    <location>
        <begin position="14"/>
        <end position="217"/>
    </location>
</feature>
<evidence type="ECO:0000259" key="2">
    <source>
        <dbReference type="Pfam" id="PF03372"/>
    </source>
</evidence>
<dbReference type="PANTHER" id="PTHR33273:SF2">
    <property type="entry name" value="ENDONUCLEASE_EXONUCLEASE_PHOSPHATASE DOMAIN-CONTAINING PROTEIN"/>
    <property type="match status" value="1"/>
</dbReference>
<sequence>MGTCSRRPSFLRVASWNINSFTQRKRELQEVVNRLDIDVMAIQETLLIEADRASVPGYTLYRKERRQQRRGGVALAVRRGIEHYSVHVPEMQKIEAIAVGIRTERYGEITVASCYHPPSRTVEIQDLEALMAIGPALIAIGDFNAKALDWNCLTQNNSGAVLKRFLANNDDVHAVGPEEPTYDGQGRSRPDVLDIALLKAIPLQAQLEVVYEGSSDHSPILLTVGEPTPPGGTVTKRRTNWVQFRAEMQRNTALPRIETLDELEAAVMTLETDIHTAEARSTTETVEIFRQDYVGELPHATKLLIRERRSARRRSIRRAALDEHFNERWRKHTEEINEGAHDRDFWKLQKILRTQRKPIPPIHGERGIVRTNSEKAEAFADSFELQCRENQLDDEDEDHEEEVERRVPWGHACETSLKKLQAVENVALRTAVGAPWFVRNRDLQRDLEWTPLREVIRTNATKAFEKATVHTNPLVREAVDYEAEERTTHKRPKTQLRDPG</sequence>
<dbReference type="SUPFAM" id="SSF56219">
    <property type="entry name" value="DNase I-like"/>
    <property type="match status" value="1"/>
</dbReference>
<accession>A0AAV8VMB0</accession>
<proteinExistence type="predicted"/>
<dbReference type="EMBL" id="JANEYG010000052">
    <property type="protein sequence ID" value="KAJ8915496.1"/>
    <property type="molecule type" value="Genomic_DNA"/>
</dbReference>
<evidence type="ECO:0000313" key="3">
    <source>
        <dbReference type="EMBL" id="KAJ8915496.1"/>
    </source>
</evidence>
<protein>
    <recommendedName>
        <fullName evidence="2">Endonuclease/exonuclease/phosphatase domain-containing protein</fullName>
    </recommendedName>
</protein>
<feature type="region of interest" description="Disordered" evidence="1">
    <location>
        <begin position="480"/>
        <end position="500"/>
    </location>
</feature>
<evidence type="ECO:0000256" key="1">
    <source>
        <dbReference type="SAM" id="MobiDB-lite"/>
    </source>
</evidence>
<evidence type="ECO:0000313" key="4">
    <source>
        <dbReference type="Proteomes" id="UP001159042"/>
    </source>
</evidence>
<dbReference type="Pfam" id="PF03372">
    <property type="entry name" value="Exo_endo_phos"/>
    <property type="match status" value="1"/>
</dbReference>
<name>A0AAV8VMB0_9CUCU</name>
<comment type="caution">
    <text evidence="3">The sequence shown here is derived from an EMBL/GenBank/DDBJ whole genome shotgun (WGS) entry which is preliminary data.</text>
</comment>
<dbReference type="AlphaFoldDB" id="A0AAV8VMB0"/>
<dbReference type="Proteomes" id="UP001159042">
    <property type="component" value="Unassembled WGS sequence"/>
</dbReference>
<organism evidence="3 4">
    <name type="scientific">Exocentrus adspersus</name>
    <dbReference type="NCBI Taxonomy" id="1586481"/>
    <lineage>
        <taxon>Eukaryota</taxon>
        <taxon>Metazoa</taxon>
        <taxon>Ecdysozoa</taxon>
        <taxon>Arthropoda</taxon>
        <taxon>Hexapoda</taxon>
        <taxon>Insecta</taxon>
        <taxon>Pterygota</taxon>
        <taxon>Neoptera</taxon>
        <taxon>Endopterygota</taxon>
        <taxon>Coleoptera</taxon>
        <taxon>Polyphaga</taxon>
        <taxon>Cucujiformia</taxon>
        <taxon>Chrysomeloidea</taxon>
        <taxon>Cerambycidae</taxon>
        <taxon>Lamiinae</taxon>
        <taxon>Acanthocinini</taxon>
        <taxon>Exocentrus</taxon>
    </lineage>
</organism>
<gene>
    <name evidence="3" type="ORF">NQ315_012377</name>
</gene>
<dbReference type="PANTHER" id="PTHR33273">
    <property type="entry name" value="DOMAIN-CONTAINING PROTEIN, PUTATIVE-RELATED"/>
    <property type="match status" value="1"/>
</dbReference>
<dbReference type="InterPro" id="IPR036691">
    <property type="entry name" value="Endo/exonu/phosph_ase_sf"/>
</dbReference>
<dbReference type="Gene3D" id="3.60.10.10">
    <property type="entry name" value="Endonuclease/exonuclease/phosphatase"/>
    <property type="match status" value="1"/>
</dbReference>